<comment type="caution">
    <text evidence="2">The sequence shown here is derived from an EMBL/GenBank/DDBJ whole genome shotgun (WGS) entry which is preliminary data.</text>
</comment>
<proteinExistence type="predicted"/>
<feature type="compositionally biased region" description="Basic and acidic residues" evidence="1">
    <location>
        <begin position="50"/>
        <end position="68"/>
    </location>
</feature>
<feature type="region of interest" description="Disordered" evidence="1">
    <location>
        <begin position="1"/>
        <end position="29"/>
    </location>
</feature>
<evidence type="ECO:0000313" key="2">
    <source>
        <dbReference type="EMBL" id="EAU91034.2"/>
    </source>
</evidence>
<organism evidence="2 3">
    <name type="scientific">Coprinopsis cinerea (strain Okayama-7 / 130 / ATCC MYA-4618 / FGSC 9003)</name>
    <name type="common">Inky cap fungus</name>
    <name type="synonym">Hormographiella aspergillata</name>
    <dbReference type="NCBI Taxonomy" id="240176"/>
    <lineage>
        <taxon>Eukaryota</taxon>
        <taxon>Fungi</taxon>
        <taxon>Dikarya</taxon>
        <taxon>Basidiomycota</taxon>
        <taxon>Agaricomycotina</taxon>
        <taxon>Agaricomycetes</taxon>
        <taxon>Agaricomycetidae</taxon>
        <taxon>Agaricales</taxon>
        <taxon>Agaricineae</taxon>
        <taxon>Psathyrellaceae</taxon>
        <taxon>Coprinopsis</taxon>
    </lineage>
</organism>
<dbReference type="HOGENOM" id="CLU_1815700_0_0_1"/>
<feature type="compositionally biased region" description="Basic and acidic residues" evidence="1">
    <location>
        <begin position="10"/>
        <end position="29"/>
    </location>
</feature>
<dbReference type="AlphaFoldDB" id="A8N759"/>
<dbReference type="GeneID" id="6007109"/>
<accession>A8N759</accession>
<protein>
    <submittedName>
        <fullName evidence="2">Uncharacterized protein</fullName>
    </submittedName>
</protein>
<gene>
    <name evidence="2" type="ORF">CC1G_03202</name>
</gene>
<dbReference type="Proteomes" id="UP000001861">
    <property type="component" value="Unassembled WGS sequence"/>
</dbReference>
<keyword evidence="3" id="KW-1185">Reference proteome</keyword>
<sequence length="142" mass="15671">MSSSASAQAARHEAAMKAKRQQLKEQERARIDAGLPIIVHRAAMSSASEHAAKHEAEQVEKKRREGRGNRIGTADATTTPKNRTRNKRPATDAPPEPLPIVSELVEYYVSSPIPILQNPRSNEVEFAYCPEMRSMRVGPSAN</sequence>
<dbReference type="EMBL" id="AACS02000003">
    <property type="protein sequence ID" value="EAU91034.2"/>
    <property type="molecule type" value="Genomic_DNA"/>
</dbReference>
<feature type="region of interest" description="Disordered" evidence="1">
    <location>
        <begin position="45"/>
        <end position="98"/>
    </location>
</feature>
<dbReference type="RefSeq" id="XP_001830665.2">
    <property type="nucleotide sequence ID" value="XM_001830613.2"/>
</dbReference>
<dbReference type="KEGG" id="cci:CC1G_03202"/>
<evidence type="ECO:0000256" key="1">
    <source>
        <dbReference type="SAM" id="MobiDB-lite"/>
    </source>
</evidence>
<dbReference type="InParanoid" id="A8N759"/>
<evidence type="ECO:0000313" key="3">
    <source>
        <dbReference type="Proteomes" id="UP000001861"/>
    </source>
</evidence>
<dbReference type="VEuPathDB" id="FungiDB:CC1G_03202"/>
<reference evidence="2 3" key="1">
    <citation type="journal article" date="2010" name="Proc. Natl. Acad. Sci. U.S.A.">
        <title>Insights into evolution of multicellular fungi from the assembled chromosomes of the mushroom Coprinopsis cinerea (Coprinus cinereus).</title>
        <authorList>
            <person name="Stajich J.E."/>
            <person name="Wilke S.K."/>
            <person name="Ahren D."/>
            <person name="Au C.H."/>
            <person name="Birren B.W."/>
            <person name="Borodovsky M."/>
            <person name="Burns C."/>
            <person name="Canback B."/>
            <person name="Casselton L.A."/>
            <person name="Cheng C.K."/>
            <person name="Deng J."/>
            <person name="Dietrich F.S."/>
            <person name="Fargo D.C."/>
            <person name="Farman M.L."/>
            <person name="Gathman A.C."/>
            <person name="Goldberg J."/>
            <person name="Guigo R."/>
            <person name="Hoegger P.J."/>
            <person name="Hooker J.B."/>
            <person name="Huggins A."/>
            <person name="James T.Y."/>
            <person name="Kamada T."/>
            <person name="Kilaru S."/>
            <person name="Kodira C."/>
            <person name="Kues U."/>
            <person name="Kupfer D."/>
            <person name="Kwan H.S."/>
            <person name="Lomsadze A."/>
            <person name="Li W."/>
            <person name="Lilly W.W."/>
            <person name="Ma L.J."/>
            <person name="Mackey A.J."/>
            <person name="Manning G."/>
            <person name="Martin F."/>
            <person name="Muraguchi H."/>
            <person name="Natvig D.O."/>
            <person name="Palmerini H."/>
            <person name="Ramesh M.A."/>
            <person name="Rehmeyer C.J."/>
            <person name="Roe B.A."/>
            <person name="Shenoy N."/>
            <person name="Stanke M."/>
            <person name="Ter-Hovhannisyan V."/>
            <person name="Tunlid A."/>
            <person name="Velagapudi R."/>
            <person name="Vision T.J."/>
            <person name="Zeng Q."/>
            <person name="Zolan M.E."/>
            <person name="Pukkila P.J."/>
        </authorList>
    </citation>
    <scope>NUCLEOTIDE SEQUENCE [LARGE SCALE GENOMIC DNA]</scope>
    <source>
        <strain evidence="3">Okayama-7 / 130 / ATCC MYA-4618 / FGSC 9003</strain>
    </source>
</reference>
<name>A8N759_COPC7</name>